<dbReference type="Gene3D" id="1.10.10.10">
    <property type="entry name" value="Winged helix-like DNA-binding domain superfamily/Winged helix DNA-binding domain"/>
    <property type="match status" value="1"/>
</dbReference>
<dbReference type="InterPro" id="IPR036390">
    <property type="entry name" value="WH_DNA-bd_sf"/>
</dbReference>
<keyword evidence="4" id="KW-0418">Kinase</keyword>
<keyword evidence="5" id="KW-1185">Reference proteome</keyword>
<dbReference type="Proteomes" id="UP000190188">
    <property type="component" value="Unassembled WGS sequence"/>
</dbReference>
<comment type="similarity">
    <text evidence="2">Belongs to the ROK (NagC/XylR) family.</text>
</comment>
<protein>
    <submittedName>
        <fullName evidence="4">Sugar kinase</fullName>
    </submittedName>
</protein>
<dbReference type="SUPFAM" id="SSF53067">
    <property type="entry name" value="Actin-like ATPase domain"/>
    <property type="match status" value="1"/>
</dbReference>
<keyword evidence="3" id="KW-0859">Xylose metabolism</keyword>
<gene>
    <name evidence="4" type="ORF">BVG16_02550</name>
</gene>
<evidence type="ECO:0000256" key="1">
    <source>
        <dbReference type="ARBA" id="ARBA00002486"/>
    </source>
</evidence>
<dbReference type="OrthoDB" id="9796533at2"/>
<dbReference type="STRING" id="1324314.BVG16_02550"/>
<dbReference type="GO" id="GO:0042732">
    <property type="term" value="P:D-xylose metabolic process"/>
    <property type="evidence" value="ECO:0007669"/>
    <property type="project" value="UniProtKB-KW"/>
</dbReference>
<dbReference type="EMBL" id="MSZX01000001">
    <property type="protein sequence ID" value="OPA81221.1"/>
    <property type="molecule type" value="Genomic_DNA"/>
</dbReference>
<organism evidence="4 5">
    <name type="scientific">Paenibacillus selenitireducens</name>
    <dbReference type="NCBI Taxonomy" id="1324314"/>
    <lineage>
        <taxon>Bacteria</taxon>
        <taxon>Bacillati</taxon>
        <taxon>Bacillota</taxon>
        <taxon>Bacilli</taxon>
        <taxon>Bacillales</taxon>
        <taxon>Paenibacillaceae</taxon>
        <taxon>Paenibacillus</taxon>
    </lineage>
</organism>
<dbReference type="RefSeq" id="WP_078496955.1">
    <property type="nucleotide sequence ID" value="NZ_MSZX01000001.1"/>
</dbReference>
<sequence>MSYAVPTTKKLIFDFIASRDTVSKGELLQVFDVTSSSLTRLLDEMTTEGILEASGFGSSTGGRKPILYRVNPIHRYIIGFEISRIGSSIFVYDLQLNQIAHVRWKMDATMTPDVLIHHAANQIESILQQHHIAPSQVIGVGIGAVGPLDQTDGVILNPLHFPADGWKDVAICEQLTAQTGIPSFLENGANTALIGEHWALRGEQIKHMLYVHAGVGLRSAMMSDGQIVRGAFDLEGSFGQMIIQTDGTRLQEGSNYGALEAYASIPALEKQVRTQVKLGRDTSLHPYAPEDIHFDIILSALADGDRLVTDLFHQTGAYLGIGLANLINVLHPERVIVGGPFMNADHSVYDTVIQVTRKNIYYAPDYQPTFSMGILKEDAVATGAAVMVRKAWDCE</sequence>
<dbReference type="Pfam" id="PF00480">
    <property type="entry name" value="ROK"/>
    <property type="match status" value="1"/>
</dbReference>
<comment type="caution">
    <text evidence="4">The sequence shown here is derived from an EMBL/GenBank/DDBJ whole genome shotgun (WGS) entry which is preliminary data.</text>
</comment>
<evidence type="ECO:0000256" key="3">
    <source>
        <dbReference type="ARBA" id="ARBA00022629"/>
    </source>
</evidence>
<keyword evidence="3" id="KW-0119">Carbohydrate metabolism</keyword>
<dbReference type="InterPro" id="IPR036388">
    <property type="entry name" value="WH-like_DNA-bd_sf"/>
</dbReference>
<dbReference type="InterPro" id="IPR043129">
    <property type="entry name" value="ATPase_NBD"/>
</dbReference>
<reference evidence="4 5" key="1">
    <citation type="submission" date="2017-01" db="EMBL/GenBank/DDBJ databases">
        <title>Genome analysis of Paenibacillus selenitrireducens ES3-24.</title>
        <authorList>
            <person name="Xu D."/>
            <person name="Yao R."/>
            <person name="Zheng S."/>
        </authorList>
    </citation>
    <scope>NUCLEOTIDE SEQUENCE [LARGE SCALE GENOMIC DNA]</scope>
    <source>
        <strain evidence="4 5">ES3-24</strain>
    </source>
</reference>
<keyword evidence="4" id="KW-0808">Transferase</keyword>
<name>A0A1T2XMY7_9BACL</name>
<dbReference type="PANTHER" id="PTHR18964:SF149">
    <property type="entry name" value="BIFUNCTIONAL UDP-N-ACETYLGLUCOSAMINE 2-EPIMERASE_N-ACETYLMANNOSAMINE KINASE"/>
    <property type="match status" value="1"/>
</dbReference>
<dbReference type="InterPro" id="IPR000600">
    <property type="entry name" value="ROK"/>
</dbReference>
<evidence type="ECO:0000313" key="4">
    <source>
        <dbReference type="EMBL" id="OPA81221.1"/>
    </source>
</evidence>
<proteinExistence type="inferred from homology"/>
<dbReference type="SUPFAM" id="SSF46785">
    <property type="entry name" value="Winged helix' DNA-binding domain"/>
    <property type="match status" value="1"/>
</dbReference>
<dbReference type="Gene3D" id="3.30.420.40">
    <property type="match status" value="2"/>
</dbReference>
<dbReference type="AlphaFoldDB" id="A0A1T2XMY7"/>
<dbReference type="GO" id="GO:0016301">
    <property type="term" value="F:kinase activity"/>
    <property type="evidence" value="ECO:0007669"/>
    <property type="project" value="UniProtKB-KW"/>
</dbReference>
<accession>A0A1T2XMY7</accession>
<evidence type="ECO:0000256" key="2">
    <source>
        <dbReference type="ARBA" id="ARBA00006479"/>
    </source>
</evidence>
<comment type="function">
    <text evidence="1">Transcriptional repressor of xylose-utilizing enzymes.</text>
</comment>
<evidence type="ECO:0000313" key="5">
    <source>
        <dbReference type="Proteomes" id="UP000190188"/>
    </source>
</evidence>
<dbReference type="PANTHER" id="PTHR18964">
    <property type="entry name" value="ROK (REPRESSOR, ORF, KINASE) FAMILY"/>
    <property type="match status" value="1"/>
</dbReference>